<dbReference type="InterPro" id="IPR020479">
    <property type="entry name" value="HD_metazoa"/>
</dbReference>
<evidence type="ECO:0000256" key="2">
    <source>
        <dbReference type="ARBA" id="ARBA00023125"/>
    </source>
</evidence>
<dbReference type="GO" id="GO:0003677">
    <property type="term" value="F:DNA binding"/>
    <property type="evidence" value="ECO:0007669"/>
    <property type="project" value="UniProtKB-UniRule"/>
</dbReference>
<dbReference type="PANTHER" id="PTHR24333:SF5">
    <property type="entry name" value="VENT HOMEOBOX"/>
    <property type="match status" value="1"/>
</dbReference>
<dbReference type="PROSITE" id="PS50071">
    <property type="entry name" value="HOMEOBOX_2"/>
    <property type="match status" value="1"/>
</dbReference>
<organism evidence="9">
    <name type="scientific">Phallusia mammillata</name>
    <dbReference type="NCBI Taxonomy" id="59560"/>
    <lineage>
        <taxon>Eukaryota</taxon>
        <taxon>Metazoa</taxon>
        <taxon>Chordata</taxon>
        <taxon>Tunicata</taxon>
        <taxon>Ascidiacea</taxon>
        <taxon>Phlebobranchia</taxon>
        <taxon>Ascidiidae</taxon>
        <taxon>Phallusia</taxon>
    </lineage>
</organism>
<sequence>MCDAGPTPYYPSQNCCTNGECIATTCHQPYEPSSHLLPSEIYPTNFDVYPSQFPLDNHSPQVEADQYWQNFAPGIPSAIDSQVPCISSTSSPEKPVETRKKERTSFTQTQIQQLEADFADNHYLTRLRRYELALKLNLTERQIKVWFQNRRMKLKRERT</sequence>
<dbReference type="PRINTS" id="PR00031">
    <property type="entry name" value="HTHREPRESSR"/>
</dbReference>
<gene>
    <name evidence="9" type="primary">Mox</name>
</gene>
<dbReference type="PROSITE" id="PS00027">
    <property type="entry name" value="HOMEOBOX_1"/>
    <property type="match status" value="1"/>
</dbReference>
<dbReference type="CDD" id="cd00086">
    <property type="entry name" value="homeodomain"/>
    <property type="match status" value="1"/>
</dbReference>
<comment type="similarity">
    <text evidence="5">Belongs to the BAR homeobox family.</text>
</comment>
<evidence type="ECO:0000256" key="4">
    <source>
        <dbReference type="ARBA" id="ARBA00023242"/>
    </source>
</evidence>
<comment type="subcellular location">
    <subcellularLocation>
        <location evidence="1 6 7">Nucleus</location>
    </subcellularLocation>
</comment>
<name>A0A6F9DLX0_9ASCI</name>
<dbReference type="PRINTS" id="PR00024">
    <property type="entry name" value="HOMEOBOX"/>
</dbReference>
<evidence type="ECO:0000256" key="1">
    <source>
        <dbReference type="ARBA" id="ARBA00004123"/>
    </source>
</evidence>
<dbReference type="GO" id="GO:0005634">
    <property type="term" value="C:nucleus"/>
    <property type="evidence" value="ECO:0007669"/>
    <property type="project" value="UniProtKB-SubCell"/>
</dbReference>
<evidence type="ECO:0000256" key="6">
    <source>
        <dbReference type="PROSITE-ProRule" id="PRU00108"/>
    </source>
</evidence>
<evidence type="ECO:0000256" key="5">
    <source>
        <dbReference type="ARBA" id="ARBA00038196"/>
    </source>
</evidence>
<evidence type="ECO:0000259" key="8">
    <source>
        <dbReference type="PROSITE" id="PS50071"/>
    </source>
</evidence>
<dbReference type="InterPro" id="IPR001356">
    <property type="entry name" value="HD"/>
</dbReference>
<evidence type="ECO:0000256" key="3">
    <source>
        <dbReference type="ARBA" id="ARBA00023155"/>
    </source>
</evidence>
<dbReference type="InterPro" id="IPR009057">
    <property type="entry name" value="Homeodomain-like_sf"/>
</dbReference>
<keyword evidence="4 6" id="KW-0539">Nucleus</keyword>
<keyword evidence="3 6" id="KW-0371">Homeobox</keyword>
<evidence type="ECO:0000313" key="9">
    <source>
        <dbReference type="EMBL" id="CAB3263915.1"/>
    </source>
</evidence>
<dbReference type="InterPro" id="IPR000047">
    <property type="entry name" value="HTH_motif"/>
</dbReference>
<keyword evidence="2 6" id="KW-0238">DNA-binding</keyword>
<evidence type="ECO:0000256" key="7">
    <source>
        <dbReference type="RuleBase" id="RU000682"/>
    </source>
</evidence>
<proteinExistence type="evidence at transcript level"/>
<dbReference type="InterPro" id="IPR050848">
    <property type="entry name" value="Homeobox_TF"/>
</dbReference>
<dbReference type="SMART" id="SM00389">
    <property type="entry name" value="HOX"/>
    <property type="match status" value="1"/>
</dbReference>
<reference evidence="9" key="1">
    <citation type="submission" date="2020-04" db="EMBL/GenBank/DDBJ databases">
        <authorList>
            <person name="Neveu A P."/>
        </authorList>
    </citation>
    <scope>NUCLEOTIDE SEQUENCE</scope>
    <source>
        <tissue evidence="9">Whole embryo</tissue>
    </source>
</reference>
<feature type="DNA-binding region" description="Homeobox" evidence="6">
    <location>
        <begin position="99"/>
        <end position="158"/>
    </location>
</feature>
<dbReference type="Gene3D" id="1.10.10.60">
    <property type="entry name" value="Homeodomain-like"/>
    <property type="match status" value="1"/>
</dbReference>
<feature type="domain" description="Homeobox" evidence="8">
    <location>
        <begin position="97"/>
        <end position="157"/>
    </location>
</feature>
<dbReference type="SUPFAM" id="SSF46689">
    <property type="entry name" value="Homeodomain-like"/>
    <property type="match status" value="1"/>
</dbReference>
<dbReference type="GO" id="GO:0000981">
    <property type="term" value="F:DNA-binding transcription factor activity, RNA polymerase II-specific"/>
    <property type="evidence" value="ECO:0007669"/>
    <property type="project" value="InterPro"/>
</dbReference>
<dbReference type="InterPro" id="IPR017970">
    <property type="entry name" value="Homeobox_CS"/>
</dbReference>
<accession>A0A6F9DLX0</accession>
<dbReference type="EMBL" id="LR788053">
    <property type="protein sequence ID" value="CAB3263915.1"/>
    <property type="molecule type" value="mRNA"/>
</dbReference>
<dbReference type="Pfam" id="PF00046">
    <property type="entry name" value="Homeodomain"/>
    <property type="match status" value="1"/>
</dbReference>
<dbReference type="AlphaFoldDB" id="A0A6F9DLX0"/>
<dbReference type="PANTHER" id="PTHR24333">
    <property type="entry name" value="HOMEO BOX HB9 LIKE A-RELATED"/>
    <property type="match status" value="1"/>
</dbReference>
<protein>
    <submittedName>
        <fullName evidence="9">Mox Homeobox protein</fullName>
    </submittedName>
</protein>